<name>D4ZDK0_SHEVD</name>
<proteinExistence type="predicted"/>
<sequence>MIKIAKKMRGIHLNISTIASKLWFRIHAEKIVDSVSRLVVNKELKPLAC</sequence>
<dbReference type="HOGENOM" id="CLU_3140631_0_0_6"/>
<dbReference type="Proteomes" id="UP000002350">
    <property type="component" value="Chromosome"/>
</dbReference>
<evidence type="ECO:0000313" key="1">
    <source>
        <dbReference type="EMBL" id="BAJ00122.1"/>
    </source>
</evidence>
<gene>
    <name evidence="1" type="ordered locus">SVI_0151</name>
</gene>
<organism evidence="1 2">
    <name type="scientific">Shewanella violacea (strain JCM 10179 / CIP 106290 / LMG 19151 / DSS12)</name>
    <dbReference type="NCBI Taxonomy" id="637905"/>
    <lineage>
        <taxon>Bacteria</taxon>
        <taxon>Pseudomonadati</taxon>
        <taxon>Pseudomonadota</taxon>
        <taxon>Gammaproteobacteria</taxon>
        <taxon>Alteromonadales</taxon>
        <taxon>Shewanellaceae</taxon>
        <taxon>Shewanella</taxon>
    </lineage>
</organism>
<keyword evidence="2" id="KW-1185">Reference proteome</keyword>
<dbReference type="KEGG" id="svo:SVI_0151"/>
<dbReference type="AlphaFoldDB" id="D4ZDK0"/>
<evidence type="ECO:0000313" key="2">
    <source>
        <dbReference type="Proteomes" id="UP000002350"/>
    </source>
</evidence>
<dbReference type="EMBL" id="AP011177">
    <property type="protein sequence ID" value="BAJ00122.1"/>
    <property type="molecule type" value="Genomic_DNA"/>
</dbReference>
<accession>D4ZDK0</accession>
<reference evidence="2" key="1">
    <citation type="journal article" date="2010" name="Mol. Biosyst.">
        <title>Complete genome sequence and comparative analysis of Shewanella violacea, a psychrophilic and piezophilic bacterium from deep sea floor sediments.</title>
        <authorList>
            <person name="Aono E."/>
            <person name="Baba T."/>
            <person name="Ara T."/>
            <person name="Nishi T."/>
            <person name="Nakamichi T."/>
            <person name="Inamoto E."/>
            <person name="Toyonaga H."/>
            <person name="Hasegawa M."/>
            <person name="Takai Y."/>
            <person name="Okumura Y."/>
            <person name="Baba M."/>
            <person name="Tomita M."/>
            <person name="Kato C."/>
            <person name="Oshima T."/>
            <person name="Nakasone K."/>
            <person name="Mori H."/>
        </authorList>
    </citation>
    <scope>NUCLEOTIDE SEQUENCE [LARGE SCALE GENOMIC DNA]</scope>
    <source>
        <strain evidence="2">JCM 10179 / CIP 106290 / LMG 19151 / DSS12</strain>
    </source>
</reference>
<protein>
    <submittedName>
        <fullName evidence="1">Uncharacterized protein</fullName>
    </submittedName>
</protein>